<keyword evidence="2" id="KW-1133">Transmembrane helix</keyword>
<organism evidence="3 4">
    <name type="scientific">Candolleomyces aberdarensis</name>
    <dbReference type="NCBI Taxonomy" id="2316362"/>
    <lineage>
        <taxon>Eukaryota</taxon>
        <taxon>Fungi</taxon>
        <taxon>Dikarya</taxon>
        <taxon>Basidiomycota</taxon>
        <taxon>Agaricomycotina</taxon>
        <taxon>Agaricomycetes</taxon>
        <taxon>Agaricomycetidae</taxon>
        <taxon>Agaricales</taxon>
        <taxon>Agaricineae</taxon>
        <taxon>Psathyrellaceae</taxon>
        <taxon>Candolleomyces</taxon>
    </lineage>
</organism>
<sequence length="300" mass="31375">MVVGLSLFMTLIGNAVLRRAGHSGYVDDKTAAAVGATGGTLATLCFGIFSSIFSKPRFNALSFEEPPLPIQFVSSVVIGTLSGTFGSLILLRGHVDLHGLDVLHATRAGAVGGAIMTLAALVAIPIVFATFVCILPMMLITLMASIEWLQAKYDDDWDAFSILSFGIEAPVDDLVGKQHCTATPSRRKLDFVLLLTLPSHLRLLPPLYSTMPATRSKKKGSTKKSKAAEPQNAEVAEESQPIPQEDEMAVDSEAPAPGPSSSSSSKEGASESSTSTTLKEAVSHVMEEAGEGGGEGGGEG</sequence>
<reference evidence="3 4" key="1">
    <citation type="submission" date="2019-01" db="EMBL/GenBank/DDBJ databases">
        <title>Draft genome sequence of Psathyrella aberdarensis IHI B618.</title>
        <authorList>
            <person name="Buettner E."/>
            <person name="Kellner H."/>
        </authorList>
    </citation>
    <scope>NUCLEOTIDE SEQUENCE [LARGE SCALE GENOMIC DNA]</scope>
    <source>
        <strain evidence="3 4">IHI B618</strain>
    </source>
</reference>
<evidence type="ECO:0000256" key="2">
    <source>
        <dbReference type="SAM" id="Phobius"/>
    </source>
</evidence>
<keyword evidence="2" id="KW-0472">Membrane</keyword>
<dbReference type="EMBL" id="SDEE01000091">
    <property type="protein sequence ID" value="RXW21885.1"/>
    <property type="molecule type" value="Genomic_DNA"/>
</dbReference>
<feature type="compositionally biased region" description="Low complexity" evidence="1">
    <location>
        <begin position="252"/>
        <end position="277"/>
    </location>
</feature>
<comment type="caution">
    <text evidence="3">The sequence shown here is derived from an EMBL/GenBank/DDBJ whole genome shotgun (WGS) entry which is preliminary data.</text>
</comment>
<dbReference type="Proteomes" id="UP000290288">
    <property type="component" value="Unassembled WGS sequence"/>
</dbReference>
<feature type="transmembrane region" description="Helical" evidence="2">
    <location>
        <begin position="111"/>
        <end position="135"/>
    </location>
</feature>
<evidence type="ECO:0000313" key="4">
    <source>
        <dbReference type="Proteomes" id="UP000290288"/>
    </source>
</evidence>
<keyword evidence="2" id="KW-0812">Transmembrane</keyword>
<dbReference type="OrthoDB" id="3064287at2759"/>
<feature type="region of interest" description="Disordered" evidence="1">
    <location>
        <begin position="212"/>
        <end position="300"/>
    </location>
</feature>
<evidence type="ECO:0000313" key="3">
    <source>
        <dbReference type="EMBL" id="RXW21885.1"/>
    </source>
</evidence>
<feature type="compositionally biased region" description="Gly residues" evidence="1">
    <location>
        <begin position="291"/>
        <end position="300"/>
    </location>
</feature>
<evidence type="ECO:0000256" key="1">
    <source>
        <dbReference type="SAM" id="MobiDB-lite"/>
    </source>
</evidence>
<protein>
    <submittedName>
        <fullName evidence="3">Uncharacterized protein</fullName>
    </submittedName>
</protein>
<dbReference type="AlphaFoldDB" id="A0A4Q2DSK9"/>
<keyword evidence="4" id="KW-1185">Reference proteome</keyword>
<feature type="transmembrane region" description="Helical" evidence="2">
    <location>
        <begin position="70"/>
        <end position="91"/>
    </location>
</feature>
<proteinExistence type="predicted"/>
<feature type="transmembrane region" description="Helical" evidence="2">
    <location>
        <begin position="30"/>
        <end position="49"/>
    </location>
</feature>
<name>A0A4Q2DSK9_9AGAR</name>
<feature type="compositionally biased region" description="Basic residues" evidence="1">
    <location>
        <begin position="215"/>
        <end position="225"/>
    </location>
</feature>
<accession>A0A4Q2DSK9</accession>
<gene>
    <name evidence="3" type="ORF">EST38_g3954</name>
</gene>